<comment type="caution">
    <text evidence="1">The sequence shown here is derived from an EMBL/GenBank/DDBJ whole genome shotgun (WGS) entry which is preliminary data.</text>
</comment>
<proteinExistence type="predicted"/>
<evidence type="ECO:0008006" key="3">
    <source>
        <dbReference type="Google" id="ProtNLM"/>
    </source>
</evidence>
<dbReference type="EMBL" id="UJZG01000001">
    <property type="protein sequence ID" value="SXD86833.1"/>
    <property type="molecule type" value="Genomic_DNA"/>
</dbReference>
<protein>
    <recommendedName>
        <fullName evidence="3">DNA transfer protein</fullName>
    </recommendedName>
</protein>
<accession>A0A8B4TQH0</accession>
<organism evidence="1 2">
    <name type="scientific">Klebsiella quasivariicola</name>
    <dbReference type="NCBI Taxonomy" id="2026240"/>
    <lineage>
        <taxon>Bacteria</taxon>
        <taxon>Pseudomonadati</taxon>
        <taxon>Pseudomonadota</taxon>
        <taxon>Gammaproteobacteria</taxon>
        <taxon>Enterobacterales</taxon>
        <taxon>Enterobacteriaceae</taxon>
        <taxon>Klebsiella/Raoultella group</taxon>
        <taxon>Klebsiella</taxon>
        <taxon>Klebsiella pneumoniae complex</taxon>
    </lineage>
</organism>
<reference evidence="1 2" key="1">
    <citation type="submission" date="2018-08" db="EMBL/GenBank/DDBJ databases">
        <authorList>
            <consortium name="Pathogen Informatics"/>
        </authorList>
    </citation>
    <scope>NUCLEOTIDE SEQUENCE [LARGE SCALE GENOMIC DNA]</scope>
    <source>
        <strain evidence="1 2">EuSCAPE_IT371</strain>
    </source>
</reference>
<sequence length="728" mass="80060">MAKSWNEFRASDYYLNLTPEQRDAAHQQYFDEVVAPQIRANGDSVQAAYAQYMNETSTTPYYSNDFSSNKSIKQNLEAIGGQASDAWNGLVAYARKAGDESYNQSDLEQGKRYYNSNAGTYERMGAAVAASVIAPELLPEIGSIGAVTEGSNLVRNIASVADVGLNNAEASIAYQLVDNQKVSPLQTGVDIGLGYGLEGALYGLGKSLRNPDIEAEAKIVTPGIMDLDIKDTFEKAIDDAEDANHAAYQISYITNVMDEAKRAGLDVTAGDVLKEWANVAPEMHTDFENWINNTTPSQRAIRGSSNQYISPLQQVVKAITGKEIAQTTSLEDMASMIEHLSSEDLSEISDREMKAADKDIKNVYKEMRRLGYDGRYLDLFKTHRLVNDEMQKNPFNRVFAPDLNSIETDMLDNIGFSGKLQVASGIAGKLENLSIANRTARNIQFNRIASRYGDEVANKFADTLKNNITKADQASKTFRNTEKGNTLNSIAQHERNRSLNEALHYGVEDLEDLTKQISKIKTGKPIKPDSYLNPMYNAQVRKFVRLQEPSEIETVRDLQQAAKTLKQVGKVATAKKPWNEGISSATVGYLVMDELTDKVIGTTLGSIAGAATLGYGAKRAIDGAVNKALAEADRLLSGDVSMGNGLGSWIDNVDDTINQMKSDFEEYTGREPYNSEVKEMVQDAVRINLKKLRAKENSAKKVDKLMGHAPMPVFANLGSTLTQNNQSK</sequence>
<evidence type="ECO:0000313" key="2">
    <source>
        <dbReference type="Proteomes" id="UP000257712"/>
    </source>
</evidence>
<evidence type="ECO:0000313" key="1">
    <source>
        <dbReference type="EMBL" id="SXD86833.1"/>
    </source>
</evidence>
<dbReference type="Proteomes" id="UP000257712">
    <property type="component" value="Unassembled WGS sequence"/>
</dbReference>
<gene>
    <name evidence="1" type="ORF">SAMEA3538780_00433</name>
</gene>
<name>A0A8B4TQH0_9ENTR</name>
<dbReference type="RefSeq" id="WP_117126204.1">
    <property type="nucleotide sequence ID" value="NZ_UJZG01000001.1"/>
</dbReference>
<dbReference type="AlphaFoldDB" id="A0A8B4TQH0"/>